<reference evidence="1" key="2">
    <citation type="journal article" date="2015" name="Data Brief">
        <title>Shoot transcriptome of the giant reed, Arundo donax.</title>
        <authorList>
            <person name="Barrero R.A."/>
            <person name="Guerrero F.D."/>
            <person name="Moolhuijzen P."/>
            <person name="Goolsby J.A."/>
            <person name="Tidwell J."/>
            <person name="Bellgard S.E."/>
            <person name="Bellgard M.I."/>
        </authorList>
    </citation>
    <scope>NUCLEOTIDE SEQUENCE</scope>
    <source>
        <tissue evidence="1">Shoot tissue taken approximately 20 cm above the soil surface</tissue>
    </source>
</reference>
<protein>
    <submittedName>
        <fullName evidence="1">Uncharacterized protein</fullName>
    </submittedName>
</protein>
<dbReference type="AlphaFoldDB" id="A0A0A9AI78"/>
<sequence>MMNLFILPAVRIILLCSYDIF</sequence>
<accession>A0A0A9AI78</accession>
<proteinExistence type="predicted"/>
<name>A0A0A9AI78_ARUDO</name>
<organism evidence="1">
    <name type="scientific">Arundo donax</name>
    <name type="common">Giant reed</name>
    <name type="synonym">Donax arundinaceus</name>
    <dbReference type="NCBI Taxonomy" id="35708"/>
    <lineage>
        <taxon>Eukaryota</taxon>
        <taxon>Viridiplantae</taxon>
        <taxon>Streptophyta</taxon>
        <taxon>Embryophyta</taxon>
        <taxon>Tracheophyta</taxon>
        <taxon>Spermatophyta</taxon>
        <taxon>Magnoliopsida</taxon>
        <taxon>Liliopsida</taxon>
        <taxon>Poales</taxon>
        <taxon>Poaceae</taxon>
        <taxon>PACMAD clade</taxon>
        <taxon>Arundinoideae</taxon>
        <taxon>Arundineae</taxon>
        <taxon>Arundo</taxon>
    </lineage>
</organism>
<dbReference type="EMBL" id="GBRH01247024">
    <property type="protein sequence ID" value="JAD50871.1"/>
    <property type="molecule type" value="Transcribed_RNA"/>
</dbReference>
<reference evidence="1" key="1">
    <citation type="submission" date="2014-09" db="EMBL/GenBank/DDBJ databases">
        <authorList>
            <person name="Magalhaes I.L.F."/>
            <person name="Oliveira U."/>
            <person name="Santos F.R."/>
            <person name="Vidigal T.H.D.A."/>
            <person name="Brescovit A.D."/>
            <person name="Santos A.J."/>
        </authorList>
    </citation>
    <scope>NUCLEOTIDE SEQUENCE</scope>
    <source>
        <tissue evidence="1">Shoot tissue taken approximately 20 cm above the soil surface</tissue>
    </source>
</reference>
<evidence type="ECO:0000313" key="1">
    <source>
        <dbReference type="EMBL" id="JAD50871.1"/>
    </source>
</evidence>